<dbReference type="EMBL" id="BKAV01000010">
    <property type="protein sequence ID" value="GEQ00299.1"/>
    <property type="molecule type" value="Genomic_DNA"/>
</dbReference>
<feature type="domain" description="Hcy-binding" evidence="6">
    <location>
        <begin position="1"/>
        <end position="299"/>
    </location>
</feature>
<keyword evidence="3 5" id="KW-0479">Metal-binding</keyword>
<dbReference type="GO" id="GO:0008270">
    <property type="term" value="F:zinc ion binding"/>
    <property type="evidence" value="ECO:0007669"/>
    <property type="project" value="InterPro"/>
</dbReference>
<dbReference type="NCBIfam" id="NF007020">
    <property type="entry name" value="PRK09485.1"/>
    <property type="match status" value="1"/>
</dbReference>
<dbReference type="GO" id="GO:0032259">
    <property type="term" value="P:methylation"/>
    <property type="evidence" value="ECO:0007669"/>
    <property type="project" value="UniProtKB-KW"/>
</dbReference>
<dbReference type="GeneID" id="97286637"/>
<keyword evidence="1 5" id="KW-0489">Methyltransferase</keyword>
<dbReference type="InterPro" id="IPR003726">
    <property type="entry name" value="HCY_dom"/>
</dbReference>
<comment type="cofactor">
    <cofactor evidence="5">
        <name>Zn(2+)</name>
        <dbReference type="ChEBI" id="CHEBI:29105"/>
    </cofactor>
</comment>
<protein>
    <submittedName>
        <fullName evidence="7">Homocysteine S-methyltransferase YbgG</fullName>
    </submittedName>
    <submittedName>
        <fullName evidence="8">Homocysteine methyltransferase</fullName>
        <ecNumber evidence="8">2.1.1.10</ecNumber>
    </submittedName>
</protein>
<dbReference type="RefSeq" id="WP_021459269.1">
    <property type="nucleotide sequence ID" value="NZ_AP019698.1"/>
</dbReference>
<accession>A0A380BWG4</accession>
<reference evidence="7 10" key="2">
    <citation type="submission" date="2019-07" db="EMBL/GenBank/DDBJ databases">
        <title>Whole genome shotgun sequence of Staphylococcus arlettae NBRC 109765.</title>
        <authorList>
            <person name="Hosoyama A."/>
            <person name="Uohara A."/>
            <person name="Ohji S."/>
            <person name="Ichikawa N."/>
        </authorList>
    </citation>
    <scope>NUCLEOTIDE SEQUENCE [LARGE SCALE GENOMIC DNA]</scope>
    <source>
        <strain evidence="7 10">NBRC 109765</strain>
    </source>
</reference>
<dbReference type="OrthoDB" id="9803687at2"/>
<feature type="binding site" evidence="5">
    <location>
        <position position="285"/>
    </location>
    <ligand>
        <name>Zn(2+)</name>
        <dbReference type="ChEBI" id="CHEBI:29105"/>
    </ligand>
</feature>
<feature type="binding site" evidence="5">
    <location>
        <position position="284"/>
    </location>
    <ligand>
        <name>Zn(2+)</name>
        <dbReference type="ChEBI" id="CHEBI:29105"/>
    </ligand>
</feature>
<gene>
    <name evidence="8" type="primary">mmuM</name>
    <name evidence="7" type="synonym">ybgG</name>
    <name evidence="8" type="ORF">NCTC12413_00290</name>
    <name evidence="7" type="ORF">SAR03_13360</name>
</gene>
<dbReference type="InterPro" id="IPR051486">
    <property type="entry name" value="Hcy_S-methyltransferase"/>
</dbReference>
<keyword evidence="10" id="KW-1185">Reference proteome</keyword>
<dbReference type="InterPro" id="IPR036589">
    <property type="entry name" value="HCY_dom_sf"/>
</dbReference>
<dbReference type="EC" id="2.1.1.10" evidence="8"/>
<dbReference type="GO" id="GO:0009086">
    <property type="term" value="P:methionine biosynthetic process"/>
    <property type="evidence" value="ECO:0007669"/>
    <property type="project" value="InterPro"/>
</dbReference>
<dbReference type="PANTHER" id="PTHR46015">
    <property type="entry name" value="ZGC:172121"/>
    <property type="match status" value="1"/>
</dbReference>
<keyword evidence="2 5" id="KW-0808">Transferase</keyword>
<evidence type="ECO:0000259" key="6">
    <source>
        <dbReference type="PROSITE" id="PS50970"/>
    </source>
</evidence>
<proteinExistence type="predicted"/>
<evidence type="ECO:0000313" key="8">
    <source>
        <dbReference type="EMBL" id="SUJ08512.1"/>
    </source>
</evidence>
<dbReference type="GO" id="GO:0033528">
    <property type="term" value="P:S-methylmethionine cycle"/>
    <property type="evidence" value="ECO:0007669"/>
    <property type="project" value="TreeGrafter"/>
</dbReference>
<evidence type="ECO:0000313" key="10">
    <source>
        <dbReference type="Proteomes" id="UP000321598"/>
    </source>
</evidence>
<evidence type="ECO:0000256" key="1">
    <source>
        <dbReference type="ARBA" id="ARBA00022603"/>
    </source>
</evidence>
<dbReference type="Gene3D" id="3.20.20.330">
    <property type="entry name" value="Homocysteine-binding-like domain"/>
    <property type="match status" value="1"/>
</dbReference>
<feature type="binding site" evidence="5">
    <location>
        <position position="219"/>
    </location>
    <ligand>
        <name>Zn(2+)</name>
        <dbReference type="ChEBI" id="CHEBI:29105"/>
    </ligand>
</feature>
<dbReference type="Proteomes" id="UP000254956">
    <property type="component" value="Unassembled WGS sequence"/>
</dbReference>
<name>A0A380BWG4_9STAP</name>
<dbReference type="Proteomes" id="UP000321598">
    <property type="component" value="Unassembled WGS sequence"/>
</dbReference>
<evidence type="ECO:0000256" key="3">
    <source>
        <dbReference type="ARBA" id="ARBA00022723"/>
    </source>
</evidence>
<evidence type="ECO:0000256" key="5">
    <source>
        <dbReference type="PROSITE-ProRule" id="PRU00333"/>
    </source>
</evidence>
<evidence type="ECO:0000313" key="7">
    <source>
        <dbReference type="EMBL" id="GEQ00299.1"/>
    </source>
</evidence>
<organism evidence="8 9">
    <name type="scientific">Staphylococcus arlettae</name>
    <dbReference type="NCBI Taxonomy" id="29378"/>
    <lineage>
        <taxon>Bacteria</taxon>
        <taxon>Bacillati</taxon>
        <taxon>Bacillota</taxon>
        <taxon>Bacilli</taxon>
        <taxon>Bacillales</taxon>
        <taxon>Staphylococcaceae</taxon>
        <taxon>Staphylococcus</taxon>
    </lineage>
</organism>
<evidence type="ECO:0000313" key="9">
    <source>
        <dbReference type="Proteomes" id="UP000254956"/>
    </source>
</evidence>
<dbReference type="AlphaFoldDB" id="A0A380BWG4"/>
<dbReference type="SUPFAM" id="SSF82282">
    <property type="entry name" value="Homocysteine S-methyltransferase"/>
    <property type="match status" value="1"/>
</dbReference>
<dbReference type="PROSITE" id="PS50970">
    <property type="entry name" value="HCY"/>
    <property type="match status" value="1"/>
</dbReference>
<evidence type="ECO:0000256" key="2">
    <source>
        <dbReference type="ARBA" id="ARBA00022679"/>
    </source>
</evidence>
<evidence type="ECO:0000256" key="4">
    <source>
        <dbReference type="ARBA" id="ARBA00022833"/>
    </source>
</evidence>
<sequence>MRLKDKLLLKRPLILDGGLATTLESYGCNLNTSLWSSEILKNDPAKIQQAHADFTQAGADILLTSTYQASYATFSAIGLSDAAIDALIADAVYQVKQATTEQQVIVGSLGPYGAYLSDGSEYTGTYNISRSDYVDFHRQRIDSLIAQGVHDFVFETIPSFAEIQAIVTAIIPLYNQKQTFWLSVTVDDAGNLSDGTAFETLRDYLQDYDPILPIFGINCSTVTGINNTIARGLLSLPQTIALYPNGGAHYDAESKTWSSDSNEQAILDCVTSWAQQNVAIIGGCCQTTPQTIERIVAKLNR</sequence>
<dbReference type="PANTHER" id="PTHR46015:SF1">
    <property type="entry name" value="HOMOCYSTEINE S-METHYLTRANSFERASE-LIKE ISOFORM 1"/>
    <property type="match status" value="1"/>
</dbReference>
<reference evidence="8 9" key="1">
    <citation type="submission" date="2018-06" db="EMBL/GenBank/DDBJ databases">
        <authorList>
            <consortium name="Pathogen Informatics"/>
            <person name="Doyle S."/>
        </authorList>
    </citation>
    <scope>NUCLEOTIDE SEQUENCE [LARGE SCALE GENOMIC DNA]</scope>
    <source>
        <strain evidence="8 9">NCTC12413</strain>
    </source>
</reference>
<dbReference type="Pfam" id="PF02574">
    <property type="entry name" value="S-methyl_trans"/>
    <property type="match status" value="1"/>
</dbReference>
<dbReference type="EMBL" id="UGZE01000001">
    <property type="protein sequence ID" value="SUJ08512.1"/>
    <property type="molecule type" value="Genomic_DNA"/>
</dbReference>
<dbReference type="STRING" id="1212545.SARL_01301"/>
<dbReference type="GO" id="GO:0008898">
    <property type="term" value="F:S-adenosylmethionine-homocysteine S-methyltransferase activity"/>
    <property type="evidence" value="ECO:0007669"/>
    <property type="project" value="TreeGrafter"/>
</dbReference>
<keyword evidence="4 5" id="KW-0862">Zinc</keyword>